<dbReference type="InterPro" id="IPR032675">
    <property type="entry name" value="LRR_dom_sf"/>
</dbReference>
<sequence>MFYVEAATANPLPEALIPPTSWITARRSKESLALLRLVNKAFCHSASARLFRNMVALVDQSCHTTKLPSLSRLMSLVASPYAQYLQQLDIGYTEYSYSKADVEIYMEVLSNLLSSFLWRLPNLKTISFNCPRTPNLFYESSRAGIDSILRSLRYVPLPNLSELELRLPMTSHFTSLFGPNISPMRIPIQHTLQRLRYLGLRVNGQTNQQDFATYLFKMVEASTSLVSLSISSMDNLSVDGLELAPNVRLRCFSLCKVRISYSTLVQILEQNRESMKKVELKDIRMGAGFLREVLSIEGILPHLPEFELSLGRFQASSQNSSTMAGNLSDSQTDISRVNTLDLLGAFVA</sequence>
<evidence type="ECO:0000313" key="2">
    <source>
        <dbReference type="Proteomes" id="UP000191285"/>
    </source>
</evidence>
<dbReference type="OrthoDB" id="4505556at2759"/>
<keyword evidence="2" id="KW-1185">Reference proteome</keyword>
<dbReference type="STRING" id="303698.A0A1V6TYN4"/>
<dbReference type="EMBL" id="MLKD01000001">
    <property type="protein sequence ID" value="OQE31381.1"/>
    <property type="molecule type" value="Genomic_DNA"/>
</dbReference>
<dbReference type="Gene3D" id="3.80.10.10">
    <property type="entry name" value="Ribonuclease Inhibitor"/>
    <property type="match status" value="1"/>
</dbReference>
<gene>
    <name evidence="1" type="ORF">PENSTE_c001G00640</name>
</gene>
<evidence type="ECO:0000313" key="1">
    <source>
        <dbReference type="EMBL" id="OQE31381.1"/>
    </source>
</evidence>
<evidence type="ECO:0008006" key="3">
    <source>
        <dbReference type="Google" id="ProtNLM"/>
    </source>
</evidence>
<name>A0A1V6TYN4_9EURO</name>
<accession>A0A1V6TYN4</accession>
<protein>
    <recommendedName>
        <fullName evidence="3">F-box domain-containing protein</fullName>
    </recommendedName>
</protein>
<organism evidence="1 2">
    <name type="scientific">Penicillium steckii</name>
    <dbReference type="NCBI Taxonomy" id="303698"/>
    <lineage>
        <taxon>Eukaryota</taxon>
        <taxon>Fungi</taxon>
        <taxon>Dikarya</taxon>
        <taxon>Ascomycota</taxon>
        <taxon>Pezizomycotina</taxon>
        <taxon>Eurotiomycetes</taxon>
        <taxon>Eurotiomycetidae</taxon>
        <taxon>Eurotiales</taxon>
        <taxon>Aspergillaceae</taxon>
        <taxon>Penicillium</taxon>
    </lineage>
</organism>
<proteinExistence type="predicted"/>
<dbReference type="AlphaFoldDB" id="A0A1V6TYN4"/>
<dbReference type="Proteomes" id="UP000191285">
    <property type="component" value="Unassembled WGS sequence"/>
</dbReference>
<dbReference type="SUPFAM" id="SSF52047">
    <property type="entry name" value="RNI-like"/>
    <property type="match status" value="1"/>
</dbReference>
<comment type="caution">
    <text evidence="1">The sequence shown here is derived from an EMBL/GenBank/DDBJ whole genome shotgun (WGS) entry which is preliminary data.</text>
</comment>
<reference evidence="2" key="1">
    <citation type="journal article" date="2017" name="Nat. Microbiol.">
        <title>Global analysis of biosynthetic gene clusters reveals vast potential of secondary metabolite production in Penicillium species.</title>
        <authorList>
            <person name="Nielsen J.C."/>
            <person name="Grijseels S."/>
            <person name="Prigent S."/>
            <person name="Ji B."/>
            <person name="Dainat J."/>
            <person name="Nielsen K.F."/>
            <person name="Frisvad J.C."/>
            <person name="Workman M."/>
            <person name="Nielsen J."/>
        </authorList>
    </citation>
    <scope>NUCLEOTIDE SEQUENCE [LARGE SCALE GENOMIC DNA]</scope>
    <source>
        <strain evidence="2">IBT 24891</strain>
    </source>
</reference>